<evidence type="ECO:0000313" key="4">
    <source>
        <dbReference type="EMBL" id="PIV38408.1"/>
    </source>
</evidence>
<organism evidence="4 5">
    <name type="scientific">Candidatus Portnoybacteria bacterium CG02_land_8_20_14_3_00_45_8</name>
    <dbReference type="NCBI Taxonomy" id="1974807"/>
    <lineage>
        <taxon>Bacteria</taxon>
        <taxon>Candidatus Portnoyibacteriota</taxon>
    </lineage>
</organism>
<dbReference type="InterPro" id="IPR014044">
    <property type="entry name" value="CAP_dom"/>
</dbReference>
<dbReference type="EMBL" id="PEUE01000053">
    <property type="protein sequence ID" value="PIV38408.1"/>
    <property type="molecule type" value="Genomic_DNA"/>
</dbReference>
<dbReference type="Proteomes" id="UP000229247">
    <property type="component" value="Unassembled WGS sequence"/>
</dbReference>
<dbReference type="Pfam" id="PF00188">
    <property type="entry name" value="CAP"/>
    <property type="match status" value="1"/>
</dbReference>
<protein>
    <recommendedName>
        <fullName evidence="3">SCP domain-containing protein</fullName>
    </recommendedName>
</protein>
<dbReference type="CDD" id="cd05379">
    <property type="entry name" value="CAP_bacterial"/>
    <property type="match status" value="1"/>
</dbReference>
<feature type="transmembrane region" description="Helical" evidence="2">
    <location>
        <begin position="310"/>
        <end position="328"/>
    </location>
</feature>
<dbReference type="SUPFAM" id="SSF55797">
    <property type="entry name" value="PR-1-like"/>
    <property type="match status" value="1"/>
</dbReference>
<feature type="compositionally biased region" description="Low complexity" evidence="1">
    <location>
        <begin position="245"/>
        <end position="258"/>
    </location>
</feature>
<name>A0A2M7D5V6_9BACT</name>
<feature type="region of interest" description="Disordered" evidence="1">
    <location>
        <begin position="218"/>
        <end position="259"/>
    </location>
</feature>
<comment type="caution">
    <text evidence="4">The sequence shown here is derived from an EMBL/GenBank/DDBJ whole genome shotgun (WGS) entry which is preliminary data.</text>
</comment>
<feature type="compositionally biased region" description="Polar residues" evidence="1">
    <location>
        <begin position="218"/>
        <end position="244"/>
    </location>
</feature>
<dbReference type="Gene3D" id="3.40.33.10">
    <property type="entry name" value="CAP"/>
    <property type="match status" value="1"/>
</dbReference>
<keyword evidence="2" id="KW-1133">Transmembrane helix</keyword>
<dbReference type="AlphaFoldDB" id="A0A2M7D5V6"/>
<keyword evidence="2" id="KW-0472">Membrane</keyword>
<reference evidence="5" key="1">
    <citation type="submission" date="2017-09" db="EMBL/GenBank/DDBJ databases">
        <title>Depth-based differentiation of microbial function through sediment-hosted aquifers and enrichment of novel symbionts in the deep terrestrial subsurface.</title>
        <authorList>
            <person name="Probst A.J."/>
            <person name="Ladd B."/>
            <person name="Jarett J.K."/>
            <person name="Geller-Mcgrath D.E."/>
            <person name="Sieber C.M.K."/>
            <person name="Emerson J.B."/>
            <person name="Anantharaman K."/>
            <person name="Thomas B.C."/>
            <person name="Malmstrom R."/>
            <person name="Stieglmeier M."/>
            <person name="Klingl A."/>
            <person name="Woyke T."/>
            <person name="Ryan C.M."/>
            <person name="Banfield J.F."/>
        </authorList>
    </citation>
    <scope>NUCLEOTIDE SEQUENCE [LARGE SCALE GENOMIC DNA]</scope>
</reference>
<keyword evidence="2" id="KW-0812">Transmembrane</keyword>
<feature type="transmembrane region" description="Helical" evidence="2">
    <location>
        <begin position="334"/>
        <end position="353"/>
    </location>
</feature>
<feature type="domain" description="SCP" evidence="3">
    <location>
        <begin position="79"/>
        <end position="187"/>
    </location>
</feature>
<dbReference type="PANTHER" id="PTHR31157">
    <property type="entry name" value="SCP DOMAIN-CONTAINING PROTEIN"/>
    <property type="match status" value="1"/>
</dbReference>
<dbReference type="PANTHER" id="PTHR31157:SF1">
    <property type="entry name" value="SCP DOMAIN-CONTAINING PROTEIN"/>
    <property type="match status" value="1"/>
</dbReference>
<evidence type="ECO:0000256" key="1">
    <source>
        <dbReference type="SAM" id="MobiDB-lite"/>
    </source>
</evidence>
<proteinExistence type="predicted"/>
<dbReference type="InterPro" id="IPR035940">
    <property type="entry name" value="CAP_sf"/>
</dbReference>
<evidence type="ECO:0000259" key="3">
    <source>
        <dbReference type="Pfam" id="PF00188"/>
    </source>
</evidence>
<sequence>MNNLPQNQLSTNWWPKLKEVLRVFGVPEEGNHFLPRGLESKYLFWYGAGLLVLKIGIIVSVLILPSTHLFSDIATQDLLALINQTRQEKNLSPLVLNNRLTSAASQKANDMLANDYFQHVSPAGVTPWYWIKQTGYNFEYAGENLAMDFFETSDVFRAWMNSPTHRDNILNPNYKEIGIAVASGQLGERDTTLAVLDFGSRPVSKSVAVAKSQPSASVVLSPKTTPASSPKISPVTSPSAANQITPTPTTAPAPSVSSAEKEITMKSVLTATTPSASVEQEQTPIRRGVAATPKVLGVFVSRFDEMVKSLYLYFTLLLMMALGVNIFVKIRIQHWPTIAATTLTIILSAVLIFV</sequence>
<gene>
    <name evidence="4" type="ORF">COS30_02280</name>
</gene>
<evidence type="ECO:0000313" key="5">
    <source>
        <dbReference type="Proteomes" id="UP000229247"/>
    </source>
</evidence>
<feature type="transmembrane region" description="Helical" evidence="2">
    <location>
        <begin position="43"/>
        <end position="64"/>
    </location>
</feature>
<evidence type="ECO:0000256" key="2">
    <source>
        <dbReference type="SAM" id="Phobius"/>
    </source>
</evidence>
<accession>A0A2M7D5V6</accession>